<evidence type="ECO:0000259" key="13">
    <source>
        <dbReference type="PROSITE" id="PS51123"/>
    </source>
</evidence>
<feature type="domain" description="OmpA-like" evidence="13">
    <location>
        <begin position="280"/>
        <end position="397"/>
    </location>
</feature>
<dbReference type="Pfam" id="PF05736">
    <property type="entry name" value="OprF"/>
    <property type="match status" value="1"/>
</dbReference>
<dbReference type="InterPro" id="IPR050330">
    <property type="entry name" value="Bact_OuterMem_StrucFunc"/>
</dbReference>
<dbReference type="PANTHER" id="PTHR30329">
    <property type="entry name" value="STATOR ELEMENT OF FLAGELLAR MOTOR COMPLEX"/>
    <property type="match status" value="1"/>
</dbReference>
<dbReference type="InterPro" id="IPR036737">
    <property type="entry name" value="OmpA-like_sf"/>
</dbReference>
<accession>A0ABM8FHP6</accession>
<dbReference type="Pfam" id="PF00691">
    <property type="entry name" value="OmpA"/>
    <property type="match status" value="1"/>
</dbReference>
<dbReference type="InterPro" id="IPR028974">
    <property type="entry name" value="TSP_type-3_rpt"/>
</dbReference>
<dbReference type="RefSeq" id="WP_286336944.1">
    <property type="nucleotide sequence ID" value="NZ_AP027370.1"/>
</dbReference>
<dbReference type="InterPro" id="IPR003367">
    <property type="entry name" value="Thrombospondin_3-like_rpt"/>
</dbReference>
<dbReference type="PANTHER" id="PTHR30329:SF21">
    <property type="entry name" value="LIPOPROTEIN YIAD-RELATED"/>
    <property type="match status" value="1"/>
</dbReference>
<dbReference type="Gene3D" id="3.30.1330.60">
    <property type="entry name" value="OmpA-like domain"/>
    <property type="match status" value="1"/>
</dbReference>
<dbReference type="CDD" id="cd07185">
    <property type="entry name" value="OmpA_C-like"/>
    <property type="match status" value="1"/>
</dbReference>
<keyword evidence="6" id="KW-0406">Ion transport</keyword>
<keyword evidence="5 12" id="KW-0732">Signal</keyword>
<dbReference type="PRINTS" id="PR01021">
    <property type="entry name" value="OMPADOMAIN"/>
</dbReference>
<keyword evidence="9" id="KW-0998">Cell outer membrane</keyword>
<dbReference type="Proteomes" id="UP001321445">
    <property type="component" value="Chromosome"/>
</dbReference>
<name>A0ABM8FHP6_9BACT</name>
<evidence type="ECO:0000256" key="8">
    <source>
        <dbReference type="ARBA" id="ARBA00023136"/>
    </source>
</evidence>
<keyword evidence="3" id="KW-1134">Transmembrane beta strand</keyword>
<evidence type="ECO:0000256" key="5">
    <source>
        <dbReference type="ARBA" id="ARBA00022729"/>
    </source>
</evidence>
<dbReference type="Gene3D" id="2.40.160.20">
    <property type="match status" value="1"/>
</dbReference>
<evidence type="ECO:0000256" key="1">
    <source>
        <dbReference type="ARBA" id="ARBA00004571"/>
    </source>
</evidence>
<evidence type="ECO:0000256" key="7">
    <source>
        <dbReference type="ARBA" id="ARBA00023114"/>
    </source>
</evidence>
<dbReference type="InterPro" id="IPR008722">
    <property type="entry name" value="OprF_membrane_N"/>
</dbReference>
<organism evidence="14 15">
    <name type="scientific">Hydrogenimonas cancrithermarum</name>
    <dbReference type="NCBI Taxonomy" id="2993563"/>
    <lineage>
        <taxon>Bacteria</taxon>
        <taxon>Pseudomonadati</taxon>
        <taxon>Campylobacterota</taxon>
        <taxon>Epsilonproteobacteria</taxon>
        <taxon>Campylobacterales</taxon>
        <taxon>Hydrogenimonadaceae</taxon>
        <taxon>Hydrogenimonas</taxon>
    </lineage>
</organism>
<dbReference type="InterPro" id="IPR011250">
    <property type="entry name" value="OMP/PagP_B-barrel"/>
</dbReference>
<dbReference type="InterPro" id="IPR006665">
    <property type="entry name" value="OmpA-like"/>
</dbReference>
<evidence type="ECO:0000256" key="9">
    <source>
        <dbReference type="ARBA" id="ARBA00023237"/>
    </source>
</evidence>
<sequence length="398" mass="42460">MKKFGYLVLGVMTAGSLMASEYKYSVTPMVGGESSLSKKFLDNGLSLGARIGYNMDKRQSVELGYDYLGGVDYKDIGGDTNVHQMTANYLYHFEDEGEKLRPYLLAGLGAEDFTDNRGGLKDGGIANFGGGLKYLLTETMGLRLEVRDIVRFHDGGHTLAYTAGLDFALGKIEKAAPSPAPAAPMAAAAVAPLTSLDSDGDGVLDSRDKCPNTPSGTIVDGNGCALDSDGDGVADNFDRCPGSKTNQVDETGCPLDSDNDGVPDYLDQCPNTPAGFNVDERGCTVGITLHIDFPTNSSKIPAEFMPNIEKLVDYMKKHSDSKVILEGHTDSVGSAAYNLQLSKRRAEAVKEALVAHGIDASRITVKAFGESKPVASNDTPQGRAQNRRVEALILPSRR</sequence>
<evidence type="ECO:0000313" key="15">
    <source>
        <dbReference type="Proteomes" id="UP001321445"/>
    </source>
</evidence>
<evidence type="ECO:0000256" key="10">
    <source>
        <dbReference type="PROSITE-ProRule" id="PRU00473"/>
    </source>
</evidence>
<evidence type="ECO:0000256" key="6">
    <source>
        <dbReference type="ARBA" id="ARBA00023065"/>
    </source>
</evidence>
<feature type="signal peptide" evidence="12">
    <location>
        <begin position="1"/>
        <end position="19"/>
    </location>
</feature>
<feature type="region of interest" description="Disordered" evidence="11">
    <location>
        <begin position="237"/>
        <end position="256"/>
    </location>
</feature>
<evidence type="ECO:0000256" key="11">
    <source>
        <dbReference type="SAM" id="MobiDB-lite"/>
    </source>
</evidence>
<keyword evidence="15" id="KW-1185">Reference proteome</keyword>
<evidence type="ECO:0000256" key="12">
    <source>
        <dbReference type="SAM" id="SignalP"/>
    </source>
</evidence>
<keyword evidence="4" id="KW-0812">Transmembrane</keyword>
<keyword evidence="7" id="KW-0626">Porin</keyword>
<reference evidence="14 15" key="1">
    <citation type="submission" date="2023-03" db="EMBL/GenBank/DDBJ databases">
        <title>Description of Hydrogenimonas sp. ISO32.</title>
        <authorList>
            <person name="Mino S."/>
            <person name="Fukazawa S."/>
            <person name="Sawabe T."/>
        </authorList>
    </citation>
    <scope>NUCLEOTIDE SEQUENCE [LARGE SCALE GENOMIC DNA]</scope>
    <source>
        <strain evidence="14 15">ISO32</strain>
    </source>
</reference>
<dbReference type="SUPFAM" id="SSF103088">
    <property type="entry name" value="OmpA-like"/>
    <property type="match status" value="1"/>
</dbReference>
<keyword evidence="2" id="KW-0813">Transport</keyword>
<dbReference type="Pfam" id="PF02412">
    <property type="entry name" value="TSP_3"/>
    <property type="match status" value="3"/>
</dbReference>
<dbReference type="InterPro" id="IPR006664">
    <property type="entry name" value="OMP_bac"/>
</dbReference>
<dbReference type="SUPFAM" id="SSF103647">
    <property type="entry name" value="TSP type-3 repeat"/>
    <property type="match status" value="1"/>
</dbReference>
<evidence type="ECO:0000256" key="3">
    <source>
        <dbReference type="ARBA" id="ARBA00022452"/>
    </source>
</evidence>
<comment type="subcellular location">
    <subcellularLocation>
        <location evidence="1">Cell outer membrane</location>
        <topology evidence="1">Multi-pass membrane protein</topology>
    </subcellularLocation>
</comment>
<evidence type="ECO:0000313" key="14">
    <source>
        <dbReference type="EMBL" id="BDY11728.1"/>
    </source>
</evidence>
<dbReference type="SUPFAM" id="SSF56925">
    <property type="entry name" value="OMPA-like"/>
    <property type="match status" value="1"/>
</dbReference>
<evidence type="ECO:0000256" key="4">
    <source>
        <dbReference type="ARBA" id="ARBA00022692"/>
    </source>
</evidence>
<gene>
    <name evidence="14" type="ORF">HCR_00400</name>
</gene>
<keyword evidence="8 10" id="KW-0472">Membrane</keyword>
<dbReference type="EMBL" id="AP027370">
    <property type="protein sequence ID" value="BDY11728.1"/>
    <property type="molecule type" value="Genomic_DNA"/>
</dbReference>
<dbReference type="PROSITE" id="PS51123">
    <property type="entry name" value="OMPA_2"/>
    <property type="match status" value="1"/>
</dbReference>
<protein>
    <submittedName>
        <fullName evidence="14">Membrane protein</fullName>
    </submittedName>
</protein>
<proteinExistence type="predicted"/>
<dbReference type="PRINTS" id="PR01023">
    <property type="entry name" value="NAFLGMOTY"/>
</dbReference>
<feature type="chain" id="PRO_5046020190" evidence="12">
    <location>
        <begin position="20"/>
        <end position="398"/>
    </location>
</feature>
<evidence type="ECO:0000256" key="2">
    <source>
        <dbReference type="ARBA" id="ARBA00022448"/>
    </source>
</evidence>